<dbReference type="InterPro" id="IPR006665">
    <property type="entry name" value="OmpA-like"/>
</dbReference>
<organism evidence="5 6">
    <name type="scientific">Halioxenophilus aromaticivorans</name>
    <dbReference type="NCBI Taxonomy" id="1306992"/>
    <lineage>
        <taxon>Bacteria</taxon>
        <taxon>Pseudomonadati</taxon>
        <taxon>Pseudomonadota</taxon>
        <taxon>Gammaproteobacteria</taxon>
        <taxon>Alteromonadales</taxon>
        <taxon>Alteromonadaceae</taxon>
        <taxon>Halioxenophilus</taxon>
    </lineage>
</organism>
<feature type="domain" description="OmpA-like" evidence="4">
    <location>
        <begin position="136"/>
        <end position="254"/>
    </location>
</feature>
<dbReference type="Proteomes" id="UP001409585">
    <property type="component" value="Unassembled WGS sequence"/>
</dbReference>
<dbReference type="InterPro" id="IPR036737">
    <property type="entry name" value="OmpA-like_sf"/>
</dbReference>
<keyword evidence="2 3" id="KW-0472">Membrane</keyword>
<dbReference type="CDD" id="cd07185">
    <property type="entry name" value="OmpA_C-like"/>
    <property type="match status" value="1"/>
</dbReference>
<dbReference type="Pfam" id="PF00691">
    <property type="entry name" value="OmpA"/>
    <property type="match status" value="1"/>
</dbReference>
<dbReference type="PANTHER" id="PTHR30329:SF17">
    <property type="entry name" value="LIPOPROTEIN YFIB-RELATED"/>
    <property type="match status" value="1"/>
</dbReference>
<dbReference type="EMBL" id="BAABLX010000007">
    <property type="protein sequence ID" value="GAA4934217.1"/>
    <property type="molecule type" value="Genomic_DNA"/>
</dbReference>
<dbReference type="PANTHER" id="PTHR30329">
    <property type="entry name" value="STATOR ELEMENT OF FLAGELLAR MOTOR COMPLEX"/>
    <property type="match status" value="1"/>
</dbReference>
<evidence type="ECO:0000313" key="5">
    <source>
        <dbReference type="EMBL" id="GAA4934217.1"/>
    </source>
</evidence>
<comment type="subcellular location">
    <subcellularLocation>
        <location evidence="1">Cell outer membrane</location>
    </subcellularLocation>
</comment>
<dbReference type="PRINTS" id="PR01021">
    <property type="entry name" value="OMPADOMAIN"/>
</dbReference>
<keyword evidence="6" id="KW-1185">Reference proteome</keyword>
<keyword evidence="5" id="KW-0282">Flagellum</keyword>
<dbReference type="AlphaFoldDB" id="A0AAV3TYQ8"/>
<name>A0AAV3TYQ8_9ALTE</name>
<gene>
    <name evidence="5" type="primary">motY</name>
    <name evidence="5" type="ORF">GCM10025791_08820</name>
</gene>
<dbReference type="Gene3D" id="3.30.1330.60">
    <property type="entry name" value="OmpA-like domain"/>
    <property type="match status" value="1"/>
</dbReference>
<evidence type="ECO:0000259" key="4">
    <source>
        <dbReference type="PROSITE" id="PS51123"/>
    </source>
</evidence>
<dbReference type="PROSITE" id="PS51123">
    <property type="entry name" value="OMPA_2"/>
    <property type="match status" value="1"/>
</dbReference>
<dbReference type="GO" id="GO:0009279">
    <property type="term" value="C:cell outer membrane"/>
    <property type="evidence" value="ECO:0007669"/>
    <property type="project" value="UniProtKB-SubCell"/>
</dbReference>
<dbReference type="SUPFAM" id="SSF103088">
    <property type="entry name" value="OmpA-like"/>
    <property type="match status" value="1"/>
</dbReference>
<protein>
    <submittedName>
        <fullName evidence="5">Flagellar protein MotY</fullName>
    </submittedName>
</protein>
<evidence type="ECO:0000256" key="2">
    <source>
        <dbReference type="ARBA" id="ARBA00023136"/>
    </source>
</evidence>
<accession>A0AAV3TYQ8</accession>
<evidence type="ECO:0000256" key="1">
    <source>
        <dbReference type="ARBA" id="ARBA00004442"/>
    </source>
</evidence>
<sequence length="292" mass="32607">MVEGSEFGCRMAQPIPEFGKAVFFHEAGETLHFYLEADSPRMKSGRAAVKIINPIWKPDGKARSLGYVDVRQDQSSIDIEEKLANKMLQELYAGQQVQFSRQSWYDAAQTVSVAISNVNFRAAYDQYVTCLADLLPVNLAQIERTSLVFKPGQELLSDKETDFLDDILVYVDADKTIQSFYIDGHSDSQGTRSENLETSKRRAEKVMKYLVAGGIERDKIVLRWHGERYPVASNRTAAGRAQNRRVTVRLSKEPAPQMPEIQTAVAGNAIDTEALKEALGEPPKKVPPTIAP</sequence>
<dbReference type="PRINTS" id="PR01023">
    <property type="entry name" value="NAFLGMOTY"/>
</dbReference>
<dbReference type="Gene3D" id="2.60.40.2540">
    <property type="match status" value="1"/>
</dbReference>
<proteinExistence type="predicted"/>
<dbReference type="Pfam" id="PF18393">
    <property type="entry name" value="MotY_N"/>
    <property type="match status" value="1"/>
</dbReference>
<dbReference type="InterPro" id="IPR006664">
    <property type="entry name" value="OMP_bac"/>
</dbReference>
<evidence type="ECO:0000256" key="3">
    <source>
        <dbReference type="PROSITE-ProRule" id="PRU00473"/>
    </source>
</evidence>
<dbReference type="InterPro" id="IPR041544">
    <property type="entry name" value="MotY_N"/>
</dbReference>
<keyword evidence="5" id="KW-0969">Cilium</keyword>
<keyword evidence="5" id="KW-0966">Cell projection</keyword>
<reference evidence="6" key="1">
    <citation type="journal article" date="2019" name="Int. J. Syst. Evol. Microbiol.">
        <title>The Global Catalogue of Microorganisms (GCM) 10K type strain sequencing project: providing services to taxonomists for standard genome sequencing and annotation.</title>
        <authorList>
            <consortium name="The Broad Institute Genomics Platform"/>
            <consortium name="The Broad Institute Genome Sequencing Center for Infectious Disease"/>
            <person name="Wu L."/>
            <person name="Ma J."/>
        </authorList>
    </citation>
    <scope>NUCLEOTIDE SEQUENCE [LARGE SCALE GENOMIC DNA]</scope>
    <source>
        <strain evidence="6">JCM 19134</strain>
    </source>
</reference>
<evidence type="ECO:0000313" key="6">
    <source>
        <dbReference type="Proteomes" id="UP001409585"/>
    </source>
</evidence>
<comment type="caution">
    <text evidence="5">The sequence shown here is derived from an EMBL/GenBank/DDBJ whole genome shotgun (WGS) entry which is preliminary data.</text>
</comment>
<dbReference type="InterPro" id="IPR050330">
    <property type="entry name" value="Bact_OuterMem_StrucFunc"/>
</dbReference>